<keyword evidence="1" id="KW-0645">Protease</keyword>
<dbReference type="SMART" id="SM00069">
    <property type="entry name" value="GLA"/>
    <property type="match status" value="1"/>
</dbReference>
<organism evidence="9 10">
    <name type="scientific">Clarias magur</name>
    <name type="common">Asian catfish</name>
    <name type="synonym">Macropteronotus magur</name>
    <dbReference type="NCBI Taxonomy" id="1594786"/>
    <lineage>
        <taxon>Eukaryota</taxon>
        <taxon>Metazoa</taxon>
        <taxon>Chordata</taxon>
        <taxon>Craniata</taxon>
        <taxon>Vertebrata</taxon>
        <taxon>Euteleostomi</taxon>
        <taxon>Actinopterygii</taxon>
        <taxon>Neopterygii</taxon>
        <taxon>Teleostei</taxon>
        <taxon>Ostariophysi</taxon>
        <taxon>Siluriformes</taxon>
        <taxon>Clariidae</taxon>
        <taxon>Clarias</taxon>
    </lineage>
</organism>
<dbReference type="OrthoDB" id="9379732at2759"/>
<dbReference type="InterPro" id="IPR017857">
    <property type="entry name" value="Coagulation_fac-like_Gla_dom"/>
</dbReference>
<evidence type="ECO:0000313" key="10">
    <source>
        <dbReference type="Proteomes" id="UP000727407"/>
    </source>
</evidence>
<evidence type="ECO:0000256" key="3">
    <source>
        <dbReference type="ARBA" id="ARBA00022801"/>
    </source>
</evidence>
<name>A0A8J4TYL0_CLAMG</name>
<keyword evidence="2" id="KW-0356">Hemostasis</keyword>
<accession>A0A8J4TYL0</accession>
<feature type="domain" description="Gla" evidence="8">
    <location>
        <begin position="39"/>
        <end position="83"/>
    </location>
</feature>
<gene>
    <name evidence="9" type="primary">proc</name>
    <name evidence="9" type="ORF">DAT39_007421</name>
</gene>
<keyword evidence="7" id="KW-0732">Signal</keyword>
<keyword evidence="4" id="KW-0720">Serine protease</keyword>
<reference evidence="9" key="1">
    <citation type="submission" date="2020-07" db="EMBL/GenBank/DDBJ databases">
        <title>Clarias magur genome sequencing, assembly and annotation.</title>
        <authorList>
            <person name="Kushwaha B."/>
            <person name="Kumar R."/>
            <person name="Das P."/>
            <person name="Joshi C.G."/>
            <person name="Kumar D."/>
            <person name="Nagpure N.S."/>
            <person name="Pandey M."/>
            <person name="Agarwal S."/>
            <person name="Srivastava S."/>
            <person name="Singh M."/>
            <person name="Sahoo L."/>
            <person name="Jayasankar P."/>
            <person name="Meher P.K."/>
            <person name="Koringa P.G."/>
            <person name="Iquebal M.A."/>
            <person name="Das S.P."/>
            <person name="Bit A."/>
            <person name="Patnaik S."/>
            <person name="Patel N."/>
            <person name="Shah T.M."/>
            <person name="Hinsu A."/>
            <person name="Jena J.K."/>
        </authorList>
    </citation>
    <scope>NUCLEOTIDE SEQUENCE</scope>
    <source>
        <strain evidence="9">CIFAMagur01</strain>
        <tissue evidence="9">Testis</tissue>
    </source>
</reference>
<dbReference type="GO" id="GO:0005509">
    <property type="term" value="F:calcium ion binding"/>
    <property type="evidence" value="ECO:0007669"/>
    <property type="project" value="InterPro"/>
</dbReference>
<dbReference type="Proteomes" id="UP000727407">
    <property type="component" value="Unassembled WGS sequence"/>
</dbReference>
<evidence type="ECO:0000256" key="6">
    <source>
        <dbReference type="ARBA" id="ARBA00023157"/>
    </source>
</evidence>
<dbReference type="InterPro" id="IPR050442">
    <property type="entry name" value="Peptidase_S1_coag_factors"/>
</dbReference>
<dbReference type="EMBL" id="QNUK01000083">
    <property type="protein sequence ID" value="KAF5902905.1"/>
    <property type="molecule type" value="Genomic_DNA"/>
</dbReference>
<evidence type="ECO:0000256" key="5">
    <source>
        <dbReference type="ARBA" id="ARBA00023084"/>
    </source>
</evidence>
<evidence type="ECO:0000256" key="4">
    <source>
        <dbReference type="ARBA" id="ARBA00022825"/>
    </source>
</evidence>
<keyword evidence="5" id="KW-0094">Blood coagulation</keyword>
<dbReference type="SUPFAM" id="SSF57630">
    <property type="entry name" value="GLA-domain"/>
    <property type="match status" value="1"/>
</dbReference>
<dbReference type="AlphaFoldDB" id="A0A8J4TYL0"/>
<dbReference type="GO" id="GO:0006508">
    <property type="term" value="P:proteolysis"/>
    <property type="evidence" value="ECO:0007669"/>
    <property type="project" value="UniProtKB-KW"/>
</dbReference>
<dbReference type="FunFam" id="4.10.740.10:FF:000001">
    <property type="entry name" value="vitamin K-dependent protein S"/>
    <property type="match status" value="1"/>
</dbReference>
<dbReference type="GO" id="GO:0005615">
    <property type="term" value="C:extracellular space"/>
    <property type="evidence" value="ECO:0007669"/>
    <property type="project" value="TreeGrafter"/>
</dbReference>
<dbReference type="PANTHER" id="PTHR24278:SF0">
    <property type="entry name" value="VITAMIN K-DEPENDENT PROTEIN C"/>
    <property type="match status" value="1"/>
</dbReference>
<dbReference type="PROSITE" id="PS50998">
    <property type="entry name" value="GLA_2"/>
    <property type="match status" value="1"/>
</dbReference>
<evidence type="ECO:0000256" key="1">
    <source>
        <dbReference type="ARBA" id="ARBA00022670"/>
    </source>
</evidence>
<keyword evidence="6" id="KW-1015">Disulfide bond</keyword>
<protein>
    <submittedName>
        <fullName evidence="9">Vitamin K-dependent protein C-like</fullName>
    </submittedName>
</protein>
<feature type="signal peptide" evidence="7">
    <location>
        <begin position="1"/>
        <end position="21"/>
    </location>
</feature>
<evidence type="ECO:0000259" key="8">
    <source>
        <dbReference type="PROSITE" id="PS50998"/>
    </source>
</evidence>
<dbReference type="Pfam" id="PF00594">
    <property type="entry name" value="Gla"/>
    <property type="match status" value="1"/>
</dbReference>
<dbReference type="PRINTS" id="PR00001">
    <property type="entry name" value="GLABLOOD"/>
</dbReference>
<dbReference type="GO" id="GO:0008236">
    <property type="term" value="F:serine-type peptidase activity"/>
    <property type="evidence" value="ECO:0007669"/>
    <property type="project" value="UniProtKB-KW"/>
</dbReference>
<proteinExistence type="predicted"/>
<keyword evidence="10" id="KW-1185">Reference proteome</keyword>
<dbReference type="Gene3D" id="4.10.740.10">
    <property type="entry name" value="Coagulation Factor IX"/>
    <property type="match status" value="1"/>
</dbReference>
<keyword evidence="3" id="KW-0378">Hydrolase</keyword>
<dbReference type="InterPro" id="IPR000294">
    <property type="entry name" value="GLA_domain"/>
</dbReference>
<comment type="caution">
    <text evidence="9">The sequence shown here is derived from an EMBL/GenBank/DDBJ whole genome shotgun (WGS) entry which is preliminary data.</text>
</comment>
<feature type="chain" id="PRO_5035188825" evidence="7">
    <location>
        <begin position="22"/>
        <end position="83"/>
    </location>
</feature>
<dbReference type="InterPro" id="IPR035972">
    <property type="entry name" value="GLA-like_dom_SF"/>
</dbReference>
<evidence type="ECO:0000256" key="2">
    <source>
        <dbReference type="ARBA" id="ARBA00022696"/>
    </source>
</evidence>
<dbReference type="PANTHER" id="PTHR24278">
    <property type="entry name" value="COAGULATION FACTOR"/>
    <property type="match status" value="1"/>
</dbReference>
<evidence type="ECO:0000256" key="7">
    <source>
        <dbReference type="SAM" id="SignalP"/>
    </source>
</evidence>
<dbReference type="GO" id="GO:0007596">
    <property type="term" value="P:blood coagulation"/>
    <property type="evidence" value="ECO:0007669"/>
    <property type="project" value="UniProtKB-KW"/>
</dbReference>
<sequence length="83" mass="9600">MAKTPFLCFALISLWAASAVCMSVFYSSPKAHMLLRSRRANSFLEELKAPSLERECIEERCDFEEAKEIYQSKESTVSHCFIW</sequence>
<evidence type="ECO:0000313" key="9">
    <source>
        <dbReference type="EMBL" id="KAF5902905.1"/>
    </source>
</evidence>